<proteinExistence type="predicted"/>
<dbReference type="PANTHER" id="PTHR10338">
    <property type="entry name" value="INTER-ALPHA-TRYPSIN INHIBITOR HEAVY CHAIN FAMILY MEMBER"/>
    <property type="match status" value="1"/>
</dbReference>
<sequence>MDAALKEQGYIFGDYIERLWAYLTIEQLLEKRKNALGDEKENITAEALELSLKYHFVTPLTSMVVTKPEDNEDQTSIADKPGEEAISETTSMAYLTSHQSSPSPYYYVDGDPHFIIQVPGRSDSICFNIDEKPGTVLRLIQDPVTGITVTGQIIGDKGSNASSGTGKTYFGKLGITNAWMDFRVEVTTEKIILGNGAALSTFSWLDTVTVTQTGAMWVLEVDLGPSSLCRKHLHAVSHFISPCENPFLNRQEGWVRLQASLIPATGRQNQEDTESSRLSVTINRKKNMVVSFGDGISFVIILHQVWKKHPVHQDFLGFYVVDSHQMSAQTHGLLGQFFRPFDFEVFDIRPGSDPTKPDATMVVKSHQLTVTRGSQKDYRKNASVGTKVVCWFVHNNGEGLIDGVHTDYIVPSLF</sequence>
<keyword evidence="3" id="KW-1185">Reference proteome</keyword>
<dbReference type="Proteomes" id="UP001623349">
    <property type="component" value="Unassembled WGS sequence"/>
</dbReference>
<organism evidence="2 3">
    <name type="scientific">Apodemus speciosus</name>
    <name type="common">Large Japanese field mouse</name>
    <dbReference type="NCBI Taxonomy" id="105296"/>
    <lineage>
        <taxon>Eukaryota</taxon>
        <taxon>Metazoa</taxon>
        <taxon>Chordata</taxon>
        <taxon>Craniata</taxon>
        <taxon>Vertebrata</taxon>
        <taxon>Euteleostomi</taxon>
        <taxon>Mammalia</taxon>
        <taxon>Eutheria</taxon>
        <taxon>Euarchontoglires</taxon>
        <taxon>Glires</taxon>
        <taxon>Rodentia</taxon>
        <taxon>Myomorpha</taxon>
        <taxon>Muroidea</taxon>
        <taxon>Muridae</taxon>
        <taxon>Murinae</taxon>
        <taxon>Apodemus</taxon>
    </lineage>
</organism>
<reference evidence="2 3" key="1">
    <citation type="submission" date="2024-08" db="EMBL/GenBank/DDBJ databases">
        <title>The draft genome of Apodemus speciosus.</title>
        <authorList>
            <person name="Nabeshima K."/>
            <person name="Suzuki S."/>
            <person name="Onuma M."/>
        </authorList>
    </citation>
    <scope>NUCLEOTIDE SEQUENCE [LARGE SCALE GENOMIC DNA]</scope>
    <source>
        <strain evidence="2">IB14-021</strain>
    </source>
</reference>
<feature type="domain" description="Inter-alpha-trypsin inhibitor heavy chain C-terminal" evidence="1">
    <location>
        <begin position="273"/>
        <end position="395"/>
    </location>
</feature>
<evidence type="ECO:0000313" key="3">
    <source>
        <dbReference type="Proteomes" id="UP001623349"/>
    </source>
</evidence>
<dbReference type="InterPro" id="IPR010600">
    <property type="entry name" value="ITI_HC_C"/>
</dbReference>
<feature type="domain" description="Inter-alpha-trypsin inhibitor heavy chain C-terminal" evidence="1">
    <location>
        <begin position="145"/>
        <end position="214"/>
    </location>
</feature>
<evidence type="ECO:0000259" key="1">
    <source>
        <dbReference type="Pfam" id="PF06668"/>
    </source>
</evidence>
<dbReference type="InterPro" id="IPR050934">
    <property type="entry name" value="ITIH"/>
</dbReference>
<dbReference type="EMBL" id="BAAFST010000014">
    <property type="protein sequence ID" value="GAB1298671.1"/>
    <property type="molecule type" value="Genomic_DNA"/>
</dbReference>
<evidence type="ECO:0000313" key="2">
    <source>
        <dbReference type="EMBL" id="GAB1298671.1"/>
    </source>
</evidence>
<dbReference type="Pfam" id="PF06668">
    <property type="entry name" value="ITI_HC_C"/>
    <property type="match status" value="2"/>
</dbReference>
<accession>A0ABQ0FHE8</accession>
<protein>
    <submittedName>
        <fullName evidence="2">Inter-alpha-trypsin inhibitor heavy chain H3</fullName>
    </submittedName>
</protein>
<dbReference type="PANTHER" id="PTHR10338:SF115">
    <property type="entry name" value="INTER-ALPHA-TRYPSIN INHIBITOR HEAVY CHAIN H3"/>
    <property type="match status" value="1"/>
</dbReference>
<gene>
    <name evidence="2" type="ORF">APTSU1_001390700</name>
</gene>
<comment type="caution">
    <text evidence="2">The sequence shown here is derived from an EMBL/GenBank/DDBJ whole genome shotgun (WGS) entry which is preliminary data.</text>
</comment>
<name>A0ABQ0FHE8_APOSI</name>